<dbReference type="AlphaFoldDB" id="A0A1I0DBY6"/>
<evidence type="ECO:0000256" key="2">
    <source>
        <dbReference type="SAM" id="Phobius"/>
    </source>
</evidence>
<evidence type="ECO:0000313" key="4">
    <source>
        <dbReference type="Proteomes" id="UP000198697"/>
    </source>
</evidence>
<feature type="transmembrane region" description="Helical" evidence="2">
    <location>
        <begin position="191"/>
        <end position="210"/>
    </location>
</feature>
<name>A0A1I0DBY6_9BACT</name>
<keyword evidence="4" id="KW-1185">Reference proteome</keyword>
<feature type="transmembrane region" description="Helical" evidence="2">
    <location>
        <begin position="325"/>
        <end position="344"/>
    </location>
</feature>
<dbReference type="OrthoDB" id="878475at2"/>
<evidence type="ECO:0008006" key="5">
    <source>
        <dbReference type="Google" id="ProtNLM"/>
    </source>
</evidence>
<dbReference type="EMBL" id="FOHS01000002">
    <property type="protein sequence ID" value="SET29833.1"/>
    <property type="molecule type" value="Genomic_DNA"/>
</dbReference>
<keyword evidence="2" id="KW-0812">Transmembrane</keyword>
<proteinExistence type="predicted"/>
<evidence type="ECO:0000313" key="3">
    <source>
        <dbReference type="EMBL" id="SET29833.1"/>
    </source>
</evidence>
<sequence length="550" mass="59863">MRRRLWILLLPLGLLLLSGGLLGTYFETNDDLAILGMVRGITTAAPQTDLYLYFHGYAALWTWLYAAWPLVPWYGLTLYGLLYGATVLVAAVLNQLLRPHLPPGPRFLVLGLLFGLAWLEHGFWFNYTRVPLLLAGATLLYTATRYTARGWRVLVPGLLLVGAAAGIRPGGALLGLLAAAPAAWWLAGRPALGVLAGQLLLVGALALMVGQSETAAAYRRFDTRVAFFNDYRLATAPPAAQLPDPTDRLALTAARRWMYSDSTLTSEAFFNRVVQVRPADYLRHTAPAKLARTLLGLGRDYFPLLLLLGLSALAVGQGRPTGQRLFWAVQLGFTGLLLGLGTLLKLPPRVALPLLDFWLLANLIFVVRRGLLPRRPLATRATRLAGLALLLATGAYAYKTAHRRHVLQQERATNEQQLRQLLTAAGRSAVLVTDGLAEAYKSYSPFAPRPWAAGPPRVLMLTGWPSYSPAQPQLLAALTGTRAFGPALARLVRRPDIGWVLTPGGARLLNARLALEGSGLRLVPVAAPPPGAGVRRYQPAGKWPKQRTRP</sequence>
<reference evidence="4" key="1">
    <citation type="submission" date="2016-10" db="EMBL/GenBank/DDBJ databases">
        <authorList>
            <person name="Varghese N."/>
            <person name="Submissions S."/>
        </authorList>
    </citation>
    <scope>NUCLEOTIDE SEQUENCE [LARGE SCALE GENOMIC DNA]</scope>
    <source>
        <strain evidence="4">DSM 15310</strain>
    </source>
</reference>
<gene>
    <name evidence="3" type="ORF">SAMN04487998_1343</name>
</gene>
<protein>
    <recommendedName>
        <fullName evidence="5">Dolichyl-phosphate-mannose-protein mannosyltransferase</fullName>
    </recommendedName>
</protein>
<keyword evidence="2" id="KW-0472">Membrane</keyword>
<dbReference type="STRING" id="82805.SAMN04487998_1343"/>
<feature type="transmembrane region" description="Helical" evidence="2">
    <location>
        <begin position="73"/>
        <end position="93"/>
    </location>
</feature>
<evidence type="ECO:0000256" key="1">
    <source>
        <dbReference type="SAM" id="MobiDB-lite"/>
    </source>
</evidence>
<accession>A0A1I0DBY6</accession>
<feature type="region of interest" description="Disordered" evidence="1">
    <location>
        <begin position="531"/>
        <end position="550"/>
    </location>
</feature>
<feature type="transmembrane region" description="Helical" evidence="2">
    <location>
        <begin position="160"/>
        <end position="185"/>
    </location>
</feature>
<dbReference type="RefSeq" id="WP_143069719.1">
    <property type="nucleotide sequence ID" value="NZ_FOHS01000002.1"/>
</dbReference>
<feature type="transmembrane region" description="Helical" evidence="2">
    <location>
        <begin position="105"/>
        <end position="124"/>
    </location>
</feature>
<feature type="transmembrane region" description="Helical" evidence="2">
    <location>
        <begin position="351"/>
        <end position="371"/>
    </location>
</feature>
<keyword evidence="2" id="KW-1133">Transmembrane helix</keyword>
<dbReference type="Proteomes" id="UP000198697">
    <property type="component" value="Unassembled WGS sequence"/>
</dbReference>
<organism evidence="3 4">
    <name type="scientific">Hymenobacter actinosclerus</name>
    <dbReference type="NCBI Taxonomy" id="82805"/>
    <lineage>
        <taxon>Bacteria</taxon>
        <taxon>Pseudomonadati</taxon>
        <taxon>Bacteroidota</taxon>
        <taxon>Cytophagia</taxon>
        <taxon>Cytophagales</taxon>
        <taxon>Hymenobacteraceae</taxon>
        <taxon>Hymenobacter</taxon>
    </lineage>
</organism>